<comment type="caution">
    <text evidence="11">The sequence shown here is derived from an EMBL/GenBank/DDBJ whole genome shotgun (WGS) entry which is preliminary data.</text>
</comment>
<keyword evidence="12" id="KW-1185">Reference proteome</keyword>
<comment type="pathway">
    <text evidence="1">Amino-acid biosynthesis; L-cysteine biosynthesis; L-cysteine from L-serine: step 1/2.</text>
</comment>
<dbReference type="STRING" id="631454.N177_2023"/>
<dbReference type="EMBL" id="AWXZ01000026">
    <property type="protein sequence ID" value="ESR25149.1"/>
    <property type="molecule type" value="Genomic_DNA"/>
</dbReference>
<dbReference type="GO" id="GO:0005737">
    <property type="term" value="C:cytoplasm"/>
    <property type="evidence" value="ECO:0007669"/>
    <property type="project" value="InterPro"/>
</dbReference>
<evidence type="ECO:0000259" key="10">
    <source>
        <dbReference type="SMART" id="SM00971"/>
    </source>
</evidence>
<dbReference type="Proteomes" id="UP000017819">
    <property type="component" value="Unassembled WGS sequence"/>
</dbReference>
<evidence type="ECO:0000256" key="5">
    <source>
        <dbReference type="ARBA" id="ARBA00022605"/>
    </source>
</evidence>
<dbReference type="CDD" id="cd03354">
    <property type="entry name" value="LbH_SAT"/>
    <property type="match status" value="1"/>
</dbReference>
<dbReference type="InterPro" id="IPR010493">
    <property type="entry name" value="Ser_AcTrfase_N"/>
</dbReference>
<keyword evidence="7" id="KW-0677">Repeat</keyword>
<protein>
    <recommendedName>
        <fullName evidence="4">Serine acetyltransferase</fullName>
        <ecNumber evidence="3">2.3.1.30</ecNumber>
    </recommendedName>
</protein>
<dbReference type="Gene3D" id="1.10.3130.10">
    <property type="entry name" value="serine acetyltransferase, domain 1"/>
    <property type="match status" value="1"/>
</dbReference>
<evidence type="ECO:0000256" key="8">
    <source>
        <dbReference type="ARBA" id="ARBA00023315"/>
    </source>
</evidence>
<keyword evidence="6 11" id="KW-0808">Transferase</keyword>
<evidence type="ECO:0000256" key="7">
    <source>
        <dbReference type="ARBA" id="ARBA00022737"/>
    </source>
</evidence>
<keyword evidence="5" id="KW-0028">Amino-acid biosynthesis</keyword>
<dbReference type="eggNOG" id="COG1045">
    <property type="taxonomic scope" value="Bacteria"/>
</dbReference>
<evidence type="ECO:0000313" key="11">
    <source>
        <dbReference type="EMBL" id="ESR25149.1"/>
    </source>
</evidence>
<comment type="similarity">
    <text evidence="2">Belongs to the transferase hexapeptide repeat family.</text>
</comment>
<dbReference type="FunFam" id="2.160.10.10:FF:000002">
    <property type="entry name" value="Serine acetyltransferase"/>
    <property type="match status" value="1"/>
</dbReference>
<dbReference type="GO" id="GO:0006535">
    <property type="term" value="P:cysteine biosynthetic process from serine"/>
    <property type="evidence" value="ECO:0007669"/>
    <property type="project" value="InterPro"/>
</dbReference>
<reference evidence="11 12" key="1">
    <citation type="journal article" date="2014" name="Genome Announc.">
        <title>Draft Genome Sequence of Lutibaculum baratangense Strain AMV1T, Isolated from a Mud Volcano in Andamans, India.</title>
        <authorList>
            <person name="Singh A."/>
            <person name="Sreenivas A."/>
            <person name="Sathyanarayana Reddy G."/>
            <person name="Pinnaka A.K."/>
            <person name="Shivaji S."/>
        </authorList>
    </citation>
    <scope>NUCLEOTIDE SEQUENCE [LARGE SCALE GENOMIC DNA]</scope>
    <source>
        <strain evidence="11 12">AMV1</strain>
    </source>
</reference>
<accession>V4RII3</accession>
<dbReference type="SUPFAM" id="SSF51161">
    <property type="entry name" value="Trimeric LpxA-like enzymes"/>
    <property type="match status" value="1"/>
</dbReference>
<evidence type="ECO:0000313" key="12">
    <source>
        <dbReference type="Proteomes" id="UP000017819"/>
    </source>
</evidence>
<dbReference type="PROSITE" id="PS00101">
    <property type="entry name" value="HEXAPEP_TRANSFERASES"/>
    <property type="match status" value="1"/>
</dbReference>
<dbReference type="OrthoDB" id="9801456at2"/>
<gene>
    <name evidence="11" type="ORF">N177_2023</name>
</gene>
<evidence type="ECO:0000256" key="6">
    <source>
        <dbReference type="ARBA" id="ARBA00022679"/>
    </source>
</evidence>
<evidence type="ECO:0000256" key="4">
    <source>
        <dbReference type="ARBA" id="ARBA00018522"/>
    </source>
</evidence>
<dbReference type="InterPro" id="IPR005881">
    <property type="entry name" value="Ser_O-AcTrfase"/>
</dbReference>
<proteinExistence type="inferred from homology"/>
<comment type="catalytic activity">
    <reaction evidence="9">
        <text>L-serine + acetyl-CoA = O-acetyl-L-serine + CoA</text>
        <dbReference type="Rhea" id="RHEA:24560"/>
        <dbReference type="ChEBI" id="CHEBI:33384"/>
        <dbReference type="ChEBI" id="CHEBI:57287"/>
        <dbReference type="ChEBI" id="CHEBI:57288"/>
        <dbReference type="ChEBI" id="CHEBI:58340"/>
        <dbReference type="EC" id="2.3.1.30"/>
    </reaction>
</comment>
<evidence type="ECO:0000256" key="9">
    <source>
        <dbReference type="ARBA" id="ARBA00049486"/>
    </source>
</evidence>
<sequence>MSVITNRVEREAQLATLDPVWARIRAEAQDASLVEPALSAFLLDSILSHNTLEAAVGHRVASRLDHEAVGSHIIAHAFAEAIADQPDIAEAVRADIAAVLDRDPACHRALEPVLYFKGFHAIQSHRLAHWLWASGRRDFALYLQSRASSVFGVDIHPAARIGRGIMFDHATGIVVGETATIGDNVSMLHGVTLGGNGKEEGDRHPKVQRGVLIGAGAKILGNLSIGCCSRVAAGSVVLSDVPADTTVAGVPARVVGKAGCSEPARSMNHLIEGQSPDR</sequence>
<organism evidence="11 12">
    <name type="scientific">Lutibaculum baratangense AMV1</name>
    <dbReference type="NCBI Taxonomy" id="631454"/>
    <lineage>
        <taxon>Bacteria</taxon>
        <taxon>Pseudomonadati</taxon>
        <taxon>Pseudomonadota</taxon>
        <taxon>Alphaproteobacteria</taxon>
        <taxon>Hyphomicrobiales</taxon>
        <taxon>Tepidamorphaceae</taxon>
        <taxon>Lutibaculum</taxon>
    </lineage>
</organism>
<dbReference type="Gene3D" id="2.160.10.10">
    <property type="entry name" value="Hexapeptide repeat proteins"/>
    <property type="match status" value="1"/>
</dbReference>
<dbReference type="Pfam" id="PF06426">
    <property type="entry name" value="SATase_N"/>
    <property type="match status" value="1"/>
</dbReference>
<dbReference type="GO" id="GO:0009001">
    <property type="term" value="F:serine O-acetyltransferase activity"/>
    <property type="evidence" value="ECO:0007669"/>
    <property type="project" value="UniProtKB-EC"/>
</dbReference>
<name>V4RII3_9HYPH</name>
<evidence type="ECO:0000256" key="1">
    <source>
        <dbReference type="ARBA" id="ARBA00004876"/>
    </source>
</evidence>
<dbReference type="PATRIC" id="fig|631454.5.peg.2002"/>
<keyword evidence="8 11" id="KW-0012">Acyltransferase</keyword>
<dbReference type="PANTHER" id="PTHR42811">
    <property type="entry name" value="SERINE ACETYLTRANSFERASE"/>
    <property type="match status" value="1"/>
</dbReference>
<evidence type="ECO:0000256" key="3">
    <source>
        <dbReference type="ARBA" id="ARBA00013266"/>
    </source>
</evidence>
<dbReference type="SMART" id="SM00971">
    <property type="entry name" value="SATase_N"/>
    <property type="match status" value="1"/>
</dbReference>
<feature type="domain" description="Serine acetyltransferase N-terminal" evidence="10">
    <location>
        <begin position="20"/>
        <end position="124"/>
    </location>
</feature>
<dbReference type="InterPro" id="IPR011004">
    <property type="entry name" value="Trimer_LpxA-like_sf"/>
</dbReference>
<evidence type="ECO:0000256" key="2">
    <source>
        <dbReference type="ARBA" id="ARBA00007274"/>
    </source>
</evidence>
<dbReference type="AlphaFoldDB" id="V4RII3"/>
<dbReference type="InterPro" id="IPR053376">
    <property type="entry name" value="Serine_acetyltransferase"/>
</dbReference>
<dbReference type="RefSeq" id="WP_023432163.1">
    <property type="nucleotide sequence ID" value="NZ_AWXZ01000026.1"/>
</dbReference>
<dbReference type="NCBIfam" id="TIGR01172">
    <property type="entry name" value="cysE"/>
    <property type="match status" value="1"/>
</dbReference>
<dbReference type="InterPro" id="IPR045304">
    <property type="entry name" value="LbH_SAT"/>
</dbReference>
<dbReference type="EC" id="2.3.1.30" evidence="3"/>
<dbReference type="InterPro" id="IPR042122">
    <property type="entry name" value="Ser_AcTrfase_N_sf"/>
</dbReference>
<dbReference type="NCBIfam" id="NF041874">
    <property type="entry name" value="EPS_EpsC"/>
    <property type="match status" value="1"/>
</dbReference>
<dbReference type="InterPro" id="IPR018357">
    <property type="entry name" value="Hexapep_transf_CS"/>
</dbReference>